<dbReference type="Proteomes" id="UP001187471">
    <property type="component" value="Unassembled WGS sequence"/>
</dbReference>
<dbReference type="GO" id="GO:0016020">
    <property type="term" value="C:membrane"/>
    <property type="evidence" value="ECO:0007669"/>
    <property type="project" value="UniProtKB-SubCell"/>
</dbReference>
<feature type="transmembrane region" description="Helical" evidence="6">
    <location>
        <begin position="182"/>
        <end position="201"/>
    </location>
</feature>
<feature type="transmembrane region" description="Helical" evidence="6">
    <location>
        <begin position="506"/>
        <end position="527"/>
    </location>
</feature>
<evidence type="ECO:0000313" key="7">
    <source>
        <dbReference type="EMBL" id="KAK2972667.1"/>
    </source>
</evidence>
<accession>A0AA88QMX0</accession>
<dbReference type="CDD" id="cd13132">
    <property type="entry name" value="MATE_eukaryotic"/>
    <property type="match status" value="1"/>
</dbReference>
<protein>
    <recommendedName>
        <fullName evidence="6">Protein DETOXIFICATION</fullName>
    </recommendedName>
    <alternativeName>
        <fullName evidence="6">Multidrug and toxic compound extrusion protein</fullName>
    </alternativeName>
</protein>
<name>A0AA88QMX0_9ASTE</name>
<dbReference type="GO" id="GO:1990961">
    <property type="term" value="P:xenobiotic detoxification by transmembrane export across the plasma membrane"/>
    <property type="evidence" value="ECO:0007669"/>
    <property type="project" value="InterPro"/>
</dbReference>
<dbReference type="PANTHER" id="PTHR11206">
    <property type="entry name" value="MULTIDRUG RESISTANCE PROTEIN"/>
    <property type="match status" value="1"/>
</dbReference>
<feature type="transmembrane region" description="Helical" evidence="6">
    <location>
        <begin position="402"/>
        <end position="421"/>
    </location>
</feature>
<feature type="transmembrane region" description="Helical" evidence="6">
    <location>
        <begin position="479"/>
        <end position="500"/>
    </location>
</feature>
<feature type="transmembrane region" description="Helical" evidence="6">
    <location>
        <begin position="255"/>
        <end position="277"/>
    </location>
</feature>
<evidence type="ECO:0000256" key="5">
    <source>
        <dbReference type="ARBA" id="ARBA00023136"/>
    </source>
</evidence>
<dbReference type="EMBL" id="JAVXUO010002500">
    <property type="protein sequence ID" value="KAK2972667.1"/>
    <property type="molecule type" value="Genomic_DNA"/>
</dbReference>
<evidence type="ECO:0000256" key="3">
    <source>
        <dbReference type="ARBA" id="ARBA00022692"/>
    </source>
</evidence>
<keyword evidence="4 6" id="KW-1133">Transmembrane helix</keyword>
<gene>
    <name evidence="7" type="ORF">RJ640_003440</name>
</gene>
<evidence type="ECO:0000256" key="1">
    <source>
        <dbReference type="ARBA" id="ARBA00004141"/>
    </source>
</evidence>
<dbReference type="AlphaFoldDB" id="A0AA88QMX0"/>
<comment type="similarity">
    <text evidence="2 6">Belongs to the multi antimicrobial extrusion (MATE) (TC 2.A.66.1) family.</text>
</comment>
<keyword evidence="8" id="KW-1185">Reference proteome</keyword>
<evidence type="ECO:0000256" key="4">
    <source>
        <dbReference type="ARBA" id="ARBA00022989"/>
    </source>
</evidence>
<dbReference type="InterPro" id="IPR045069">
    <property type="entry name" value="MATE_euk"/>
</dbReference>
<feature type="transmembrane region" description="Helical" evidence="6">
    <location>
        <begin position="7"/>
        <end position="31"/>
    </location>
</feature>
<dbReference type="NCBIfam" id="TIGR00797">
    <property type="entry name" value="matE"/>
    <property type="match status" value="1"/>
</dbReference>
<organism evidence="7 8">
    <name type="scientific">Escallonia rubra</name>
    <dbReference type="NCBI Taxonomy" id="112253"/>
    <lineage>
        <taxon>Eukaryota</taxon>
        <taxon>Viridiplantae</taxon>
        <taxon>Streptophyta</taxon>
        <taxon>Embryophyta</taxon>
        <taxon>Tracheophyta</taxon>
        <taxon>Spermatophyta</taxon>
        <taxon>Magnoliopsida</taxon>
        <taxon>eudicotyledons</taxon>
        <taxon>Gunneridae</taxon>
        <taxon>Pentapetalae</taxon>
        <taxon>asterids</taxon>
        <taxon>campanulids</taxon>
        <taxon>Escalloniales</taxon>
        <taxon>Escalloniaceae</taxon>
        <taxon>Escallonia</taxon>
    </lineage>
</organism>
<feature type="transmembrane region" description="Helical" evidence="6">
    <location>
        <begin position="358"/>
        <end position="381"/>
    </location>
</feature>
<dbReference type="InterPro" id="IPR002528">
    <property type="entry name" value="MATE_fam"/>
</dbReference>
<proteinExistence type="inferred from homology"/>
<dbReference type="GO" id="GO:0042910">
    <property type="term" value="F:xenobiotic transmembrane transporter activity"/>
    <property type="evidence" value="ECO:0007669"/>
    <property type="project" value="InterPro"/>
</dbReference>
<sequence>MVRGWRHLIVVAVLTPVVHETMTIINIFILLPLSSVSDDVNSFDMKTGDGGIGESGGKGVLMVAIEVGLLIFPVSLASMVDKDPDFYSHKLASPSQVVEELKELWSMALPITAMNCLVFVRAMVSVLFLGRLGSLELAGGALSIGFTNITGYSVLVGLASGLEPVCSQAYGSKNWDLLTLSLHRMIFILLIAIIPISLLWVNLETIMLFMGQDKEITSTAATYCMCSLPDLLTNAFLQPLRVYLRSQGVTRPMMWCSLVAVLFHVPLNFVLVVVMGMGVKGVAVASVLTNLHMAVLMAGYVHLYSRWEWKWAAGIGGVCGGVGPLLRLAVPSCIGICLEWWWYEIVTVLAGYLPNPRLAVAATGILIQTCSLMYTVPMALAGCVSARVGNELGAGKPYKAKLAAMVALGCAFVIGFINVAWTVIFRGRWGALFTKDETLKALVASVMPIMGLCELGNCPQTTGCGILRGTARPAVGARINLGSFYFVGTPVAVGLAFALGVGFSGLWLGLLSAQAACAVSVLYAVLARTDWEGEALKASKLGVEMREKSGGDEERKGFLANENDFIDGVFVAEKCTPIYFRQCAGLGVSDAQLEYAYDIDIGVNGST</sequence>
<evidence type="ECO:0000256" key="2">
    <source>
        <dbReference type="ARBA" id="ARBA00010199"/>
    </source>
</evidence>
<keyword evidence="5 6" id="KW-0472">Membrane</keyword>
<dbReference type="GO" id="GO:0015297">
    <property type="term" value="F:antiporter activity"/>
    <property type="evidence" value="ECO:0007669"/>
    <property type="project" value="InterPro"/>
</dbReference>
<comment type="caution">
    <text evidence="7">The sequence shown here is derived from an EMBL/GenBank/DDBJ whole genome shotgun (WGS) entry which is preliminary data.</text>
</comment>
<comment type="subcellular location">
    <subcellularLocation>
        <location evidence="1">Membrane</location>
        <topology evidence="1">Multi-pass membrane protein</topology>
    </subcellularLocation>
</comment>
<reference evidence="7" key="1">
    <citation type="submission" date="2022-12" db="EMBL/GenBank/DDBJ databases">
        <title>Draft genome assemblies for two species of Escallonia (Escalloniales).</title>
        <authorList>
            <person name="Chanderbali A."/>
            <person name="Dervinis C."/>
            <person name="Anghel I."/>
            <person name="Soltis D."/>
            <person name="Soltis P."/>
            <person name="Zapata F."/>
        </authorList>
    </citation>
    <scope>NUCLEOTIDE SEQUENCE</scope>
    <source>
        <strain evidence="7">UCBG92.1500</strain>
        <tissue evidence="7">Leaf</tissue>
    </source>
</reference>
<feature type="transmembrane region" description="Helical" evidence="6">
    <location>
        <begin position="141"/>
        <end position="162"/>
    </location>
</feature>
<dbReference type="Pfam" id="PF01554">
    <property type="entry name" value="MatE"/>
    <property type="match status" value="2"/>
</dbReference>
<feature type="transmembrane region" description="Helical" evidence="6">
    <location>
        <begin position="283"/>
        <end position="304"/>
    </location>
</feature>
<evidence type="ECO:0000256" key="6">
    <source>
        <dbReference type="RuleBase" id="RU004914"/>
    </source>
</evidence>
<evidence type="ECO:0000313" key="8">
    <source>
        <dbReference type="Proteomes" id="UP001187471"/>
    </source>
</evidence>
<feature type="transmembrane region" description="Helical" evidence="6">
    <location>
        <begin position="104"/>
        <end position="129"/>
    </location>
</feature>
<keyword evidence="3 6" id="KW-0812">Transmembrane</keyword>